<sequence length="172" mass="19522">MQIKSYPCHGWVIDRTTLRKGEFINDRVMASNNFTFSGGKILRDDGELKQYWWFMESGHNTHESAMGLITDQEFGWSNKDHEIPDGDYLLKVLEPCVVWCFNETANDTLPAFDFQVVKAGDTWGFQDGDKVFLMCGSFTVDGKTVTGPRQIVVSGNKFVTVTVDAMFITLRD</sequence>
<accession>A0A0S8K239</accession>
<proteinExistence type="predicted"/>
<evidence type="ECO:0000313" key="2">
    <source>
        <dbReference type="Proteomes" id="UP000050975"/>
    </source>
</evidence>
<name>A0A0S8K239_UNCW3</name>
<dbReference type="Proteomes" id="UP000050975">
    <property type="component" value="Unassembled WGS sequence"/>
</dbReference>
<gene>
    <name evidence="1" type="ORF">AMJ74_01435</name>
</gene>
<dbReference type="EMBL" id="LJVE01000014">
    <property type="protein sequence ID" value="KPL15452.1"/>
    <property type="molecule type" value="Genomic_DNA"/>
</dbReference>
<evidence type="ECO:0000313" key="1">
    <source>
        <dbReference type="EMBL" id="KPL15452.1"/>
    </source>
</evidence>
<protein>
    <submittedName>
        <fullName evidence="1">Uncharacterized protein</fullName>
    </submittedName>
</protein>
<organism evidence="1 2">
    <name type="scientific">candidate division WOR_3 bacterium SM1_77</name>
    <dbReference type="NCBI Taxonomy" id="1703778"/>
    <lineage>
        <taxon>Bacteria</taxon>
        <taxon>Bacteria division WOR-3</taxon>
    </lineage>
</organism>
<dbReference type="AlphaFoldDB" id="A0A0S8K239"/>
<reference evidence="1 2" key="1">
    <citation type="journal article" date="2015" name="Microbiome">
        <title>Genomic resolution of linkages in carbon, nitrogen, and sulfur cycling among widespread estuary sediment bacteria.</title>
        <authorList>
            <person name="Baker B.J."/>
            <person name="Lazar C.S."/>
            <person name="Teske A.P."/>
            <person name="Dick G.J."/>
        </authorList>
    </citation>
    <scope>NUCLEOTIDE SEQUENCE [LARGE SCALE GENOMIC DNA]</scope>
    <source>
        <strain evidence="1">SM1_77</strain>
    </source>
</reference>
<comment type="caution">
    <text evidence="1">The sequence shown here is derived from an EMBL/GenBank/DDBJ whole genome shotgun (WGS) entry which is preliminary data.</text>
</comment>